<keyword evidence="14" id="KW-1208">Phospholipid metabolism</keyword>
<dbReference type="PANTHER" id="PTHR34299:SF1">
    <property type="entry name" value="DIACYLGLYCEROL KINASE"/>
    <property type="match status" value="1"/>
</dbReference>
<reference evidence="20 21" key="1">
    <citation type="journal article" date="2011" name="Stand. Genomic Sci.">
        <title>Complete genome sequence of Haliscomenobacter hydrossis type strain (O).</title>
        <authorList>
            <consortium name="US DOE Joint Genome Institute (JGI-PGF)"/>
            <person name="Daligault H."/>
            <person name="Lapidus A."/>
            <person name="Zeytun A."/>
            <person name="Nolan M."/>
            <person name="Lucas S."/>
            <person name="Del Rio T.G."/>
            <person name="Tice H."/>
            <person name="Cheng J.F."/>
            <person name="Tapia R."/>
            <person name="Han C."/>
            <person name="Goodwin L."/>
            <person name="Pitluck S."/>
            <person name="Liolios K."/>
            <person name="Pagani I."/>
            <person name="Ivanova N."/>
            <person name="Huntemann M."/>
            <person name="Mavromatis K."/>
            <person name="Mikhailova N."/>
            <person name="Pati A."/>
            <person name="Chen A."/>
            <person name="Palaniappan K."/>
            <person name="Land M."/>
            <person name="Hauser L."/>
            <person name="Brambilla E.M."/>
            <person name="Rohde M."/>
            <person name="Verbarg S."/>
            <person name="Goker M."/>
            <person name="Bristow J."/>
            <person name="Eisen J.A."/>
            <person name="Markowitz V."/>
            <person name="Hugenholtz P."/>
            <person name="Kyrpides N.C."/>
            <person name="Klenk H.P."/>
            <person name="Woyke T."/>
        </authorList>
    </citation>
    <scope>NUCLEOTIDE SEQUENCE [LARGE SCALE GENOMIC DNA]</scope>
    <source>
        <strain evidence="21">ATCC 27775 / DSM 1100 / LMG 10767 / O</strain>
    </source>
</reference>
<sequence length="120" mass="12537">MLKKNVASFRYAFHGIALLLKTQANARFHLLAAGVVIVAGLYLNVSTLEWAILALTIGSVVAAEGFNTALEFLTDLVSPDYHELAGKTKDVAAGAVLITAFAAIGVGILIFGPKIAAIVL</sequence>
<dbReference type="GO" id="GO:0008654">
    <property type="term" value="P:phospholipid biosynthetic process"/>
    <property type="evidence" value="ECO:0007669"/>
    <property type="project" value="UniProtKB-KW"/>
</dbReference>
<gene>
    <name evidence="20" type="ordered locus">Halhy_1275</name>
</gene>
<feature type="binding site" evidence="17">
    <location>
        <position position="71"/>
    </location>
    <ligand>
        <name>ATP</name>
        <dbReference type="ChEBI" id="CHEBI:30616"/>
    </ligand>
</feature>
<dbReference type="Gene3D" id="1.10.287.3610">
    <property type="match status" value="1"/>
</dbReference>
<dbReference type="InterPro" id="IPR036945">
    <property type="entry name" value="DAGK_sf"/>
</dbReference>
<evidence type="ECO:0000256" key="11">
    <source>
        <dbReference type="ARBA" id="ARBA00023098"/>
    </source>
</evidence>
<evidence type="ECO:0000256" key="17">
    <source>
        <dbReference type="PIRSR" id="PIRSR600829-3"/>
    </source>
</evidence>
<keyword evidence="10 19" id="KW-1133">Transmembrane helix</keyword>
<keyword evidence="12 19" id="KW-0472">Membrane</keyword>
<feature type="transmembrane region" description="Helical" evidence="19">
    <location>
        <begin position="28"/>
        <end position="45"/>
    </location>
</feature>
<evidence type="ECO:0000256" key="16">
    <source>
        <dbReference type="PIRSR" id="PIRSR600829-2"/>
    </source>
</evidence>
<evidence type="ECO:0000256" key="1">
    <source>
        <dbReference type="ARBA" id="ARBA00004651"/>
    </source>
</evidence>
<feature type="binding site" evidence="16">
    <location>
        <position position="64"/>
    </location>
    <ligand>
        <name>substrate</name>
    </ligand>
</feature>
<evidence type="ECO:0000256" key="19">
    <source>
        <dbReference type="SAM" id="Phobius"/>
    </source>
</evidence>
<dbReference type="AlphaFoldDB" id="F4KU34"/>
<evidence type="ECO:0000256" key="2">
    <source>
        <dbReference type="ARBA" id="ARBA00005967"/>
    </source>
</evidence>
<keyword evidence="7 17" id="KW-0547">Nucleotide-binding</keyword>
<dbReference type="Proteomes" id="UP000008461">
    <property type="component" value="Chromosome"/>
</dbReference>
<evidence type="ECO:0000256" key="18">
    <source>
        <dbReference type="PIRSR" id="PIRSR600829-4"/>
    </source>
</evidence>
<keyword evidence="18" id="KW-0479">Metal-binding</keyword>
<evidence type="ECO:0000256" key="7">
    <source>
        <dbReference type="ARBA" id="ARBA00022741"/>
    </source>
</evidence>
<evidence type="ECO:0000256" key="5">
    <source>
        <dbReference type="ARBA" id="ARBA00022679"/>
    </source>
</evidence>
<evidence type="ECO:0000313" key="21">
    <source>
        <dbReference type="Proteomes" id="UP000008461"/>
    </source>
</evidence>
<dbReference type="eggNOG" id="COG0818">
    <property type="taxonomic scope" value="Bacteria"/>
</dbReference>
<comment type="subcellular location">
    <subcellularLocation>
        <location evidence="1">Cell membrane</location>
        <topology evidence="1">Multi-pass membrane protein</topology>
    </subcellularLocation>
</comment>
<organism evidence="20 21">
    <name type="scientific">Haliscomenobacter hydrossis (strain ATCC 27775 / DSM 1100 / LMG 10767 / O)</name>
    <dbReference type="NCBI Taxonomy" id="760192"/>
    <lineage>
        <taxon>Bacteria</taxon>
        <taxon>Pseudomonadati</taxon>
        <taxon>Bacteroidota</taxon>
        <taxon>Saprospiria</taxon>
        <taxon>Saprospirales</taxon>
        <taxon>Haliscomenobacteraceae</taxon>
        <taxon>Haliscomenobacter</taxon>
    </lineage>
</organism>
<evidence type="ECO:0000256" key="6">
    <source>
        <dbReference type="ARBA" id="ARBA00022692"/>
    </source>
</evidence>
<feature type="binding site" evidence="18">
    <location>
        <position position="71"/>
    </location>
    <ligand>
        <name>a divalent metal cation</name>
        <dbReference type="ChEBI" id="CHEBI:60240"/>
    </ligand>
</feature>
<protein>
    <submittedName>
        <fullName evidence="20">Diacylglycerol kinase</fullName>
    </submittedName>
</protein>
<dbReference type="GO" id="GO:0046872">
    <property type="term" value="F:metal ion binding"/>
    <property type="evidence" value="ECO:0007669"/>
    <property type="project" value="UniProtKB-KW"/>
</dbReference>
<evidence type="ECO:0000256" key="9">
    <source>
        <dbReference type="ARBA" id="ARBA00022840"/>
    </source>
</evidence>
<reference key="2">
    <citation type="submission" date="2011-04" db="EMBL/GenBank/DDBJ databases">
        <title>Complete sequence of chromosome of Haliscomenobacter hydrossis DSM 1100.</title>
        <authorList>
            <consortium name="US DOE Joint Genome Institute (JGI-PGF)"/>
            <person name="Lucas S."/>
            <person name="Han J."/>
            <person name="Lapidus A."/>
            <person name="Bruce D."/>
            <person name="Goodwin L."/>
            <person name="Pitluck S."/>
            <person name="Peters L."/>
            <person name="Kyrpides N."/>
            <person name="Mavromatis K."/>
            <person name="Ivanova N."/>
            <person name="Ovchinnikova G."/>
            <person name="Pagani I."/>
            <person name="Daligault H."/>
            <person name="Detter J.C."/>
            <person name="Han C."/>
            <person name="Land M."/>
            <person name="Hauser L."/>
            <person name="Markowitz V."/>
            <person name="Cheng J.-F."/>
            <person name="Hugenholtz P."/>
            <person name="Woyke T."/>
            <person name="Wu D."/>
            <person name="Verbarg S."/>
            <person name="Frueling A."/>
            <person name="Brambilla E."/>
            <person name="Klenk H.-P."/>
            <person name="Eisen J.A."/>
        </authorList>
    </citation>
    <scope>NUCLEOTIDE SEQUENCE</scope>
    <source>
        <strain>DSM 1100</strain>
    </source>
</reference>
<feature type="binding site" evidence="17">
    <location>
        <position position="11"/>
    </location>
    <ligand>
        <name>ATP</name>
        <dbReference type="ChEBI" id="CHEBI:30616"/>
    </ligand>
</feature>
<dbReference type="Pfam" id="PF01219">
    <property type="entry name" value="DAGK_prokar"/>
    <property type="match status" value="1"/>
</dbReference>
<evidence type="ECO:0000256" key="10">
    <source>
        <dbReference type="ARBA" id="ARBA00022989"/>
    </source>
</evidence>
<keyword evidence="9 17" id="KW-0067">ATP-binding</keyword>
<dbReference type="EMBL" id="CP002691">
    <property type="protein sequence ID" value="AEE49170.1"/>
    <property type="molecule type" value="Genomic_DNA"/>
</dbReference>
<dbReference type="InterPro" id="IPR000829">
    <property type="entry name" value="DAGK"/>
</dbReference>
<keyword evidence="18" id="KW-0460">Magnesium</keyword>
<evidence type="ECO:0000256" key="14">
    <source>
        <dbReference type="ARBA" id="ARBA00023264"/>
    </source>
</evidence>
<dbReference type="GO" id="GO:0016301">
    <property type="term" value="F:kinase activity"/>
    <property type="evidence" value="ECO:0007669"/>
    <property type="project" value="UniProtKB-KW"/>
</dbReference>
<dbReference type="OrthoDB" id="1493837at2"/>
<dbReference type="GO" id="GO:0005886">
    <property type="term" value="C:plasma membrane"/>
    <property type="evidence" value="ECO:0007669"/>
    <property type="project" value="UniProtKB-SubCell"/>
</dbReference>
<keyword evidence="3" id="KW-1003">Cell membrane</keyword>
<accession>F4KU34</accession>
<keyword evidence="8 20" id="KW-0418">Kinase</keyword>
<dbReference type="RefSeq" id="WP_013763725.1">
    <property type="nucleotide sequence ID" value="NC_015510.1"/>
</dbReference>
<evidence type="ECO:0000256" key="15">
    <source>
        <dbReference type="PIRSR" id="PIRSR600829-1"/>
    </source>
</evidence>
<evidence type="ECO:0000256" key="8">
    <source>
        <dbReference type="ARBA" id="ARBA00022777"/>
    </source>
</evidence>
<keyword evidence="11" id="KW-0443">Lipid metabolism</keyword>
<evidence type="ECO:0000313" key="20">
    <source>
        <dbReference type="EMBL" id="AEE49170.1"/>
    </source>
</evidence>
<comment type="similarity">
    <text evidence="2">Belongs to the bacterial diacylglycerol kinase family.</text>
</comment>
<feature type="binding site" evidence="17">
    <location>
        <begin position="89"/>
        <end position="90"/>
    </location>
    <ligand>
        <name>ATP</name>
        <dbReference type="ChEBI" id="CHEBI:30616"/>
    </ligand>
</feature>
<keyword evidence="4" id="KW-0444">Lipid biosynthesis</keyword>
<dbReference type="CDD" id="cd14265">
    <property type="entry name" value="UDPK_IM_like"/>
    <property type="match status" value="1"/>
</dbReference>
<keyword evidence="5" id="KW-0808">Transferase</keyword>
<evidence type="ECO:0000256" key="4">
    <source>
        <dbReference type="ARBA" id="ARBA00022516"/>
    </source>
</evidence>
<dbReference type="STRING" id="760192.Halhy_1275"/>
<proteinExistence type="inferred from homology"/>
<comment type="cofactor">
    <cofactor evidence="18">
        <name>Mg(2+)</name>
        <dbReference type="ChEBI" id="CHEBI:18420"/>
    </cofactor>
    <text evidence="18">Mn(2+), Zn(2+), Cd(2+) and Co(2+) support activity to lesser extents.</text>
</comment>
<keyword evidence="21" id="KW-1185">Reference proteome</keyword>
<dbReference type="KEGG" id="hhy:Halhy_1275"/>
<keyword evidence="13" id="KW-0594">Phospholipid biosynthesis</keyword>
<dbReference type="InterPro" id="IPR033717">
    <property type="entry name" value="UDPK"/>
</dbReference>
<name>F4KU34_HALH1</name>
<dbReference type="HOGENOM" id="CLU_112343_2_2_10"/>
<evidence type="ECO:0000256" key="12">
    <source>
        <dbReference type="ARBA" id="ARBA00023136"/>
    </source>
</evidence>
<evidence type="ECO:0000256" key="3">
    <source>
        <dbReference type="ARBA" id="ARBA00022475"/>
    </source>
</evidence>
<dbReference type="GO" id="GO:0005524">
    <property type="term" value="F:ATP binding"/>
    <property type="evidence" value="ECO:0007669"/>
    <property type="project" value="UniProtKB-KW"/>
</dbReference>
<evidence type="ECO:0000256" key="13">
    <source>
        <dbReference type="ARBA" id="ARBA00023209"/>
    </source>
</evidence>
<feature type="active site" description="Proton acceptor" evidence="15">
    <location>
        <position position="64"/>
    </location>
</feature>
<dbReference type="PANTHER" id="PTHR34299">
    <property type="entry name" value="DIACYLGLYCEROL KINASE"/>
    <property type="match status" value="1"/>
</dbReference>
<keyword evidence="6 19" id="KW-0812">Transmembrane</keyword>
<feature type="transmembrane region" description="Helical" evidence="19">
    <location>
        <begin position="91"/>
        <end position="111"/>
    </location>
</feature>